<dbReference type="Gene3D" id="3.30.160.250">
    <property type="match status" value="1"/>
</dbReference>
<sequence length="75" mass="8511">MKDYHINIFYSEDDEGYIADIPDLQFCSAFGATPTEALQELEIAKQAWLDTARSQGKPVPQPTYRPIIYQLKTAS</sequence>
<reference evidence="1 2" key="1">
    <citation type="submission" date="2023-01" db="EMBL/GenBank/DDBJ databases">
        <title>Novel diversity within Roseofilum (Cyanobacteria; Desertifilaceae) from marine benthic mats with descriptions of four novel species.</title>
        <authorList>
            <person name="Wang Y."/>
            <person name="Berthold D.E."/>
            <person name="Hu J."/>
            <person name="Lefler F.W."/>
            <person name="Laughinghouse H.D. IV."/>
        </authorList>
    </citation>
    <scope>NUCLEOTIDE SEQUENCE [LARGE SCALE GENOMIC DNA]</scope>
    <source>
        <strain evidence="1 2">BLCC-M91</strain>
    </source>
</reference>
<proteinExistence type="predicted"/>
<keyword evidence="2" id="KW-1185">Reference proteome</keyword>
<dbReference type="EMBL" id="JAQPOK010000079">
    <property type="protein sequence ID" value="MDJ1179199.1"/>
    <property type="molecule type" value="Genomic_DNA"/>
</dbReference>
<dbReference type="RefSeq" id="WP_283762510.1">
    <property type="nucleotide sequence ID" value="NZ_JAQPOK010000079.1"/>
</dbReference>
<dbReference type="SUPFAM" id="SSF143100">
    <property type="entry name" value="TTHA1013/TTHA0281-like"/>
    <property type="match status" value="1"/>
</dbReference>
<organism evidence="1 2">
    <name type="scientific">Roseofilum halophilum BLCC-M91</name>
    <dbReference type="NCBI Taxonomy" id="3022259"/>
    <lineage>
        <taxon>Bacteria</taxon>
        <taxon>Bacillati</taxon>
        <taxon>Cyanobacteriota</taxon>
        <taxon>Cyanophyceae</taxon>
        <taxon>Desertifilales</taxon>
        <taxon>Desertifilaceae</taxon>
        <taxon>Roseofilum</taxon>
        <taxon>Roseofilum halophilum</taxon>
    </lineage>
</organism>
<comment type="caution">
    <text evidence="1">The sequence shown here is derived from an EMBL/GenBank/DDBJ whole genome shotgun (WGS) entry which is preliminary data.</text>
</comment>
<accession>A0ABT7BJ61</accession>
<evidence type="ECO:0000313" key="1">
    <source>
        <dbReference type="EMBL" id="MDJ1179199.1"/>
    </source>
</evidence>
<name>A0ABT7BJ61_9CYAN</name>
<dbReference type="InterPro" id="IPR035069">
    <property type="entry name" value="TTHA1013/TTHA0281-like"/>
</dbReference>
<evidence type="ECO:0000313" key="2">
    <source>
        <dbReference type="Proteomes" id="UP001231370"/>
    </source>
</evidence>
<dbReference type="Proteomes" id="UP001231370">
    <property type="component" value="Unassembled WGS sequence"/>
</dbReference>
<protein>
    <submittedName>
        <fullName evidence="1">Type II toxin-antitoxin system HicB family antitoxin</fullName>
    </submittedName>
</protein>
<gene>
    <name evidence="1" type="ORF">PJF56_10010</name>
</gene>